<evidence type="ECO:0000313" key="1">
    <source>
        <dbReference type="EMBL" id="KAJ7203661.1"/>
    </source>
</evidence>
<accession>A0AAD6V9U0</accession>
<reference evidence="1" key="1">
    <citation type="submission" date="2023-03" db="EMBL/GenBank/DDBJ databases">
        <title>Massive genome expansion in bonnet fungi (Mycena s.s.) driven by repeated elements and novel gene families across ecological guilds.</title>
        <authorList>
            <consortium name="Lawrence Berkeley National Laboratory"/>
            <person name="Harder C.B."/>
            <person name="Miyauchi S."/>
            <person name="Viragh M."/>
            <person name="Kuo A."/>
            <person name="Thoen E."/>
            <person name="Andreopoulos B."/>
            <person name="Lu D."/>
            <person name="Skrede I."/>
            <person name="Drula E."/>
            <person name="Henrissat B."/>
            <person name="Morin E."/>
            <person name="Kohler A."/>
            <person name="Barry K."/>
            <person name="LaButti K."/>
            <person name="Morin E."/>
            <person name="Salamov A."/>
            <person name="Lipzen A."/>
            <person name="Mereny Z."/>
            <person name="Hegedus B."/>
            <person name="Baldrian P."/>
            <person name="Stursova M."/>
            <person name="Weitz H."/>
            <person name="Taylor A."/>
            <person name="Grigoriev I.V."/>
            <person name="Nagy L.G."/>
            <person name="Martin F."/>
            <person name="Kauserud H."/>
        </authorList>
    </citation>
    <scope>NUCLEOTIDE SEQUENCE</scope>
    <source>
        <strain evidence="1">9144</strain>
    </source>
</reference>
<organism evidence="1 2">
    <name type="scientific">Mycena pura</name>
    <dbReference type="NCBI Taxonomy" id="153505"/>
    <lineage>
        <taxon>Eukaryota</taxon>
        <taxon>Fungi</taxon>
        <taxon>Dikarya</taxon>
        <taxon>Basidiomycota</taxon>
        <taxon>Agaricomycotina</taxon>
        <taxon>Agaricomycetes</taxon>
        <taxon>Agaricomycetidae</taxon>
        <taxon>Agaricales</taxon>
        <taxon>Marasmiineae</taxon>
        <taxon>Mycenaceae</taxon>
        <taxon>Mycena</taxon>
    </lineage>
</organism>
<evidence type="ECO:0008006" key="3">
    <source>
        <dbReference type="Google" id="ProtNLM"/>
    </source>
</evidence>
<protein>
    <recommendedName>
        <fullName evidence="3">Protein kinase domain-containing protein</fullName>
    </recommendedName>
</protein>
<keyword evidence="2" id="KW-1185">Reference proteome</keyword>
<dbReference type="SUPFAM" id="SSF56112">
    <property type="entry name" value="Protein kinase-like (PK-like)"/>
    <property type="match status" value="1"/>
</dbReference>
<dbReference type="InterPro" id="IPR011009">
    <property type="entry name" value="Kinase-like_dom_sf"/>
</dbReference>
<proteinExistence type="predicted"/>
<evidence type="ECO:0000313" key="2">
    <source>
        <dbReference type="Proteomes" id="UP001219525"/>
    </source>
</evidence>
<sequence>MPGGPLLLVSSLPAPVYHRLVPWPANGPTGSKVPTPLKLLFDALHGGSVDGSSNRTEGEGSDYNGLRSPQLVPPGAPIGPNSMVCLAANLDLMSFQTMRWKRGSNNPTRRLVPVTDLWLQIAKGVEGVPEAVWEAYLKAQSSGSLASMALTSLAVTDHSTPSPADDSRPAHLEKLKHLPSNGANEWDTQFCYGSLTLPNQTPSIPVFIKIVDERNFKSFVDEVLAYRQLRDLPVAPRLFAAMREPKNTCWALLVLEHAGKPLYRGPWAKIKPRLSKSVKSERCHRPAACSTNIIDRKEIYFALVQIHARGVVHGCPTPGNIFRRPDGTLCFVSFSDALVGHKCEPQTCQELCYLRNALGLPDDITDDRGAGQS</sequence>
<dbReference type="AlphaFoldDB" id="A0AAD6V9U0"/>
<dbReference type="Proteomes" id="UP001219525">
    <property type="component" value="Unassembled WGS sequence"/>
</dbReference>
<comment type="caution">
    <text evidence="1">The sequence shown here is derived from an EMBL/GenBank/DDBJ whole genome shotgun (WGS) entry which is preliminary data.</text>
</comment>
<name>A0AAD6V9U0_9AGAR</name>
<gene>
    <name evidence="1" type="ORF">GGX14DRAFT_398816</name>
</gene>
<dbReference type="EMBL" id="JARJCW010000050">
    <property type="protein sequence ID" value="KAJ7203661.1"/>
    <property type="molecule type" value="Genomic_DNA"/>
</dbReference>